<reference evidence="11 12" key="1">
    <citation type="submission" date="2013-03" db="EMBL/GenBank/DDBJ databases">
        <title>The Genome Sequence of Exophiala aquamarina CBS 119918.</title>
        <authorList>
            <consortium name="The Broad Institute Genomics Platform"/>
            <person name="Cuomo C."/>
            <person name="de Hoog S."/>
            <person name="Gorbushina A."/>
            <person name="Walker B."/>
            <person name="Young S.K."/>
            <person name="Zeng Q."/>
            <person name="Gargeya S."/>
            <person name="Fitzgerald M."/>
            <person name="Haas B."/>
            <person name="Abouelleil A."/>
            <person name="Allen A.W."/>
            <person name="Alvarado L."/>
            <person name="Arachchi H.M."/>
            <person name="Berlin A.M."/>
            <person name="Chapman S.B."/>
            <person name="Gainer-Dewar J."/>
            <person name="Goldberg J."/>
            <person name="Griggs A."/>
            <person name="Gujja S."/>
            <person name="Hansen M."/>
            <person name="Howarth C."/>
            <person name="Imamovic A."/>
            <person name="Ireland A."/>
            <person name="Larimer J."/>
            <person name="McCowan C."/>
            <person name="Murphy C."/>
            <person name="Pearson M."/>
            <person name="Poon T.W."/>
            <person name="Priest M."/>
            <person name="Roberts A."/>
            <person name="Saif S."/>
            <person name="Shea T."/>
            <person name="Sisk P."/>
            <person name="Sykes S."/>
            <person name="Wortman J."/>
            <person name="Nusbaum C."/>
            <person name="Birren B."/>
        </authorList>
    </citation>
    <scope>NUCLEOTIDE SEQUENCE [LARGE SCALE GENOMIC DNA]</scope>
    <source>
        <strain evidence="11 12">CBS 119918</strain>
    </source>
</reference>
<dbReference type="STRING" id="1182545.A0A072P382"/>
<evidence type="ECO:0000256" key="3">
    <source>
        <dbReference type="ARBA" id="ARBA00022679"/>
    </source>
</evidence>
<keyword evidence="5" id="KW-0007">Acetylation</keyword>
<dbReference type="AlphaFoldDB" id="A0A072P382"/>
<evidence type="ECO:0000256" key="10">
    <source>
        <dbReference type="SAM" id="MobiDB-lite"/>
    </source>
</evidence>
<evidence type="ECO:0000256" key="1">
    <source>
        <dbReference type="ARBA" id="ARBA00004123"/>
    </source>
</evidence>
<gene>
    <name evidence="11" type="ORF">A1O9_09026</name>
</gene>
<evidence type="ECO:0000256" key="4">
    <source>
        <dbReference type="ARBA" id="ARBA00022763"/>
    </source>
</evidence>
<protein>
    <recommendedName>
        <fullName evidence="2">histone acetyltransferase</fullName>
        <ecNumber evidence="2">2.3.1.48</ecNumber>
    </recommendedName>
</protein>
<keyword evidence="3" id="KW-0808">Transferase</keyword>
<dbReference type="SMART" id="SM01250">
    <property type="entry name" value="KAT11"/>
    <property type="match status" value="1"/>
</dbReference>
<dbReference type="GO" id="GO:0006355">
    <property type="term" value="P:regulation of DNA-templated transcription"/>
    <property type="evidence" value="ECO:0007669"/>
    <property type="project" value="InterPro"/>
</dbReference>
<dbReference type="Proteomes" id="UP000027920">
    <property type="component" value="Unassembled WGS sequence"/>
</dbReference>
<dbReference type="OrthoDB" id="3361892at2759"/>
<keyword evidence="4" id="KW-0227">DNA damage</keyword>
<dbReference type="GeneID" id="25283936"/>
<proteinExistence type="predicted"/>
<dbReference type="InterPro" id="IPR013178">
    <property type="entry name" value="Histone_AcTrfase_Rtt109/CBP"/>
</dbReference>
<keyword evidence="12" id="KW-1185">Reference proteome</keyword>
<comment type="subcellular location">
    <subcellularLocation>
        <location evidence="1">Nucleus</location>
    </subcellularLocation>
</comment>
<evidence type="ECO:0000256" key="9">
    <source>
        <dbReference type="ARBA" id="ARBA00048940"/>
    </source>
</evidence>
<dbReference type="GO" id="GO:0005634">
    <property type="term" value="C:nucleus"/>
    <property type="evidence" value="ECO:0007669"/>
    <property type="project" value="UniProtKB-SubCell"/>
</dbReference>
<organism evidence="11 12">
    <name type="scientific">Exophiala aquamarina CBS 119918</name>
    <dbReference type="NCBI Taxonomy" id="1182545"/>
    <lineage>
        <taxon>Eukaryota</taxon>
        <taxon>Fungi</taxon>
        <taxon>Dikarya</taxon>
        <taxon>Ascomycota</taxon>
        <taxon>Pezizomycotina</taxon>
        <taxon>Eurotiomycetes</taxon>
        <taxon>Chaetothyriomycetidae</taxon>
        <taxon>Chaetothyriales</taxon>
        <taxon>Herpotrichiellaceae</taxon>
        <taxon>Exophiala</taxon>
    </lineage>
</organism>
<sequence>MSDRSPLPKRLAAAVPRGVSFSCFHISTKPGPSSALLSPLPSQPDEPTTCESHFLAISSPEDQDAGKKPLLIFALEILIFTTSSLTFIFVSKADSSGFSSSLHSPKNAPSLISTVTSTFIDFLLQPRLSRSRVVLSLFARAQNQYLFPGSIENPTKHVLDDRQLIRWWNRIFDRTLRQYDRNLGPDLKITAHVVVPGCDQAETKAFFPPSSRSDPPADPKWFNSYPVDLLVADTAKPPRYLIPRLPDDPKSRFLDDLDKDFTDHHGQWRSVRSLRDFWEMMSYRQECSAGRLVGFIWMAFSRNQAEHLSLGALEEGCQTAVSANPQLITPDSSFRRQDSGVTQAQAPRDERVGLIAVPNSPAPSTPNAIPRHHSEKAQENGAIGPQPLNSAIGELPITESDVAETTRGEIVVDAEQYNILMDFLLQTDFAGERLAAEHSRGWISKALEVSKASAFGYSIHGELILGPTSQTGPENPASQPINVLTNIRKKRKADQLGTKGGAPADEQAPLLAPINNLATSLVRKKVKS</sequence>
<dbReference type="PANTHER" id="PTHR31571">
    <property type="entry name" value="ALTERED INHERITANCE OF MITOCHONDRIA PROTEIN 6"/>
    <property type="match status" value="1"/>
</dbReference>
<name>A0A072P382_9EURO</name>
<evidence type="ECO:0000313" key="12">
    <source>
        <dbReference type="Proteomes" id="UP000027920"/>
    </source>
</evidence>
<comment type="caution">
    <text evidence="11">The sequence shown here is derived from an EMBL/GenBank/DDBJ whole genome shotgun (WGS) entry which is preliminary data.</text>
</comment>
<dbReference type="EC" id="2.3.1.48" evidence="2"/>
<comment type="catalytic activity">
    <reaction evidence="9">
        <text>L-lysyl-[histone] + acetyl-CoA = N(6)-acetyl-L-lysyl-[histone] + CoA + H(+)</text>
        <dbReference type="Rhea" id="RHEA:21992"/>
        <dbReference type="Rhea" id="RHEA-COMP:9845"/>
        <dbReference type="Rhea" id="RHEA-COMP:11338"/>
        <dbReference type="ChEBI" id="CHEBI:15378"/>
        <dbReference type="ChEBI" id="CHEBI:29969"/>
        <dbReference type="ChEBI" id="CHEBI:57287"/>
        <dbReference type="ChEBI" id="CHEBI:57288"/>
        <dbReference type="ChEBI" id="CHEBI:61930"/>
        <dbReference type="EC" id="2.3.1.48"/>
    </reaction>
    <physiologicalReaction direction="left-to-right" evidence="9">
        <dbReference type="Rhea" id="RHEA:21993"/>
    </physiologicalReaction>
</comment>
<dbReference type="RefSeq" id="XP_013257174.1">
    <property type="nucleotide sequence ID" value="XM_013401720.1"/>
</dbReference>
<dbReference type="GO" id="GO:0032931">
    <property type="term" value="F:histone H3K56 acetyltransferase activity"/>
    <property type="evidence" value="ECO:0007669"/>
    <property type="project" value="TreeGrafter"/>
</dbReference>
<dbReference type="PANTHER" id="PTHR31571:SF2">
    <property type="entry name" value="HISTONE ACETYLTRANSFERASE RTT109"/>
    <property type="match status" value="1"/>
</dbReference>
<evidence type="ECO:0000256" key="7">
    <source>
        <dbReference type="ARBA" id="ARBA00023163"/>
    </source>
</evidence>
<evidence type="ECO:0000256" key="5">
    <source>
        <dbReference type="ARBA" id="ARBA00022990"/>
    </source>
</evidence>
<accession>A0A072P382</accession>
<dbReference type="Pfam" id="PF08214">
    <property type="entry name" value="HAT_KAT11"/>
    <property type="match status" value="1"/>
</dbReference>
<dbReference type="HOGENOM" id="CLU_511984_0_0_1"/>
<evidence type="ECO:0000256" key="2">
    <source>
        <dbReference type="ARBA" id="ARBA00013184"/>
    </source>
</evidence>
<dbReference type="EMBL" id="AMGV01000009">
    <property type="protein sequence ID" value="KEF54584.1"/>
    <property type="molecule type" value="Genomic_DNA"/>
</dbReference>
<keyword evidence="6" id="KW-0805">Transcription regulation</keyword>
<dbReference type="InterPro" id="IPR051236">
    <property type="entry name" value="HAT_RTT109-like"/>
</dbReference>
<dbReference type="InterPro" id="IPR016849">
    <property type="entry name" value="Rtt109"/>
</dbReference>
<dbReference type="GO" id="GO:0006974">
    <property type="term" value="P:DNA damage response"/>
    <property type="evidence" value="ECO:0007669"/>
    <property type="project" value="UniProtKB-KW"/>
</dbReference>
<dbReference type="VEuPathDB" id="FungiDB:A1O9_09026"/>
<feature type="region of interest" description="Disordered" evidence="10">
    <location>
        <begin position="356"/>
        <end position="387"/>
    </location>
</feature>
<dbReference type="PROSITE" id="PS51728">
    <property type="entry name" value="RTT109_HAT"/>
    <property type="match status" value="1"/>
</dbReference>
<keyword evidence="7" id="KW-0804">Transcription</keyword>
<evidence type="ECO:0000256" key="8">
    <source>
        <dbReference type="ARBA" id="ARBA00023242"/>
    </source>
</evidence>
<keyword evidence="8" id="KW-0539">Nucleus</keyword>
<evidence type="ECO:0000313" key="11">
    <source>
        <dbReference type="EMBL" id="KEF54584.1"/>
    </source>
</evidence>
<evidence type="ECO:0000256" key="6">
    <source>
        <dbReference type="ARBA" id="ARBA00023015"/>
    </source>
</evidence>